<accession>A0ABU4JMH5</accession>
<protein>
    <submittedName>
        <fullName evidence="1">Uncharacterized protein</fullName>
    </submittedName>
</protein>
<proteinExistence type="predicted"/>
<keyword evidence="2" id="KW-1185">Reference proteome</keyword>
<reference evidence="1 2" key="1">
    <citation type="submission" date="2023-11" db="EMBL/GenBank/DDBJ databases">
        <title>First isolation, identification, and characterization of non-pathogenic Epilithonimonas ginsengisoli isolated from diseased farmed rainbow trout (Oncorhynchus mykiss) in Chile.</title>
        <authorList>
            <person name="Miranda C.D."/>
            <person name="Irgang R."/>
            <person name="Concha C."/>
            <person name="Rojas R."/>
            <person name="Avendano R."/>
        </authorList>
    </citation>
    <scope>NUCLEOTIDE SEQUENCE [LARGE SCALE GENOMIC DNA]</scope>
    <source>
        <strain evidence="1 2">FP99</strain>
    </source>
</reference>
<name>A0ABU4JMH5_9FLAO</name>
<evidence type="ECO:0000313" key="1">
    <source>
        <dbReference type="EMBL" id="MDW8550870.1"/>
    </source>
</evidence>
<sequence>MKKLLPHILFLFSFNTSVFSQSIKNKDTFTEIVAQEEGDLNNDKKPDKVILEMDVKSDTRPLRVQIFLSQPNIKTSKLIVSSTKIIESQYPKNRNGQHNGNPIPDFFIEDGNLQMLTDINDLKSRYTFKFQNGNFELIKISRVIWDGKNKTSETEIDLVKGIKIEFDQELGSDKILNKKQKSVKFKLLPKIQDLTFSQLETY</sequence>
<gene>
    <name evidence="1" type="ORF">NG800_018225</name>
</gene>
<dbReference type="EMBL" id="JAMXLT020000048">
    <property type="protein sequence ID" value="MDW8550870.1"/>
    <property type="molecule type" value="Genomic_DNA"/>
</dbReference>
<dbReference type="RefSeq" id="WP_063969376.1">
    <property type="nucleotide sequence ID" value="NZ_JAMXLT020000048.1"/>
</dbReference>
<organism evidence="1 2">
    <name type="scientific">Epilithonimonas ginsengisoli</name>
    <dbReference type="NCBI Taxonomy" id="1245592"/>
    <lineage>
        <taxon>Bacteria</taxon>
        <taxon>Pseudomonadati</taxon>
        <taxon>Bacteroidota</taxon>
        <taxon>Flavobacteriia</taxon>
        <taxon>Flavobacteriales</taxon>
        <taxon>Weeksellaceae</taxon>
        <taxon>Chryseobacterium group</taxon>
        <taxon>Epilithonimonas</taxon>
    </lineage>
</organism>
<dbReference type="Proteomes" id="UP001204439">
    <property type="component" value="Unassembled WGS sequence"/>
</dbReference>
<evidence type="ECO:0000313" key="2">
    <source>
        <dbReference type="Proteomes" id="UP001204439"/>
    </source>
</evidence>
<comment type="caution">
    <text evidence="1">The sequence shown here is derived from an EMBL/GenBank/DDBJ whole genome shotgun (WGS) entry which is preliminary data.</text>
</comment>